<comment type="subunit">
    <text evidence="13">Homodimer.</text>
</comment>
<dbReference type="SUPFAM" id="SSF81271">
    <property type="entry name" value="TGS-like"/>
    <property type="match status" value="1"/>
</dbReference>
<dbReference type="SMART" id="SM00863">
    <property type="entry name" value="tRNA_SAD"/>
    <property type="match status" value="1"/>
</dbReference>
<keyword evidence="7 13" id="KW-0862">Zinc</keyword>
<sequence length="636" mass="73950">MSKINITLPDGSIRQYERGVKIVDIARDISEGLARVVLGAEVNGELFGLEDKVNEDSNIQLLKFEDEGGREVFRHTSAHMLAQAVKRLFPDAKLAIGPAIKDGFYYDIDVEHRFTPEDLELIETEMAKIAKEDLEIKKFVLPRNEALEYVKKEGEIYKVELIEDLPEDSVISFYQQGDFVDLCKGPHLQSTKKVKAIKLTSIAGAYWRGDEKRPMLQRIYGTSFEKQKDLDAYLEFLEEAKKRDHRKLGRELDLFSMHGEGPGFPFFHPKGMILWNTIQDFWKKEHVKRGYGEVKTPLILNEQLWHQSGHWDHYKENMYFTKIDEGEYAIKPMNCPGAMLIYKSKMYSYRDLPLRWAELGQVHRHELAGALHGLMRVRTFIQDDAHLFMLPEQVKEELIKVIDLADYMYQVFGFKYHVELSTRPENSMGTEEQWERATNNLREALEEKGIEYIINEGDGAFYGPKIDFHLEDSIGRTWQCATIQLDFQMPERFDLTYIGQDNEKHRPVMIHRTILGSMERFIGVLIEHYAGKFPVWISPVQVSILPISDKFNEYAYSIQKKLEEKDVRVEVDDRAEKIGFKIREAQLAKTPYMLIVGEKEAENNSVSVRVRDQGDIGSMEVQDFIDRIIKEIEDKK</sequence>
<dbReference type="GO" id="GO:0005737">
    <property type="term" value="C:cytoplasm"/>
    <property type="evidence" value="ECO:0007669"/>
    <property type="project" value="UniProtKB-SubCell"/>
</dbReference>
<evidence type="ECO:0000256" key="12">
    <source>
        <dbReference type="ARBA" id="ARBA00049515"/>
    </source>
</evidence>
<evidence type="ECO:0000256" key="13">
    <source>
        <dbReference type="HAMAP-Rule" id="MF_00184"/>
    </source>
</evidence>
<keyword evidence="10 13" id="KW-0648">Protein biosynthesis</keyword>
<keyword evidence="17" id="KW-1185">Reference proteome</keyword>
<dbReference type="Pfam" id="PF07973">
    <property type="entry name" value="tRNA_SAD"/>
    <property type="match status" value="1"/>
</dbReference>
<name>A0A1H3MPW4_9FIRM</name>
<evidence type="ECO:0000313" key="16">
    <source>
        <dbReference type="EMBL" id="SDY78129.1"/>
    </source>
</evidence>
<dbReference type="GO" id="GO:0004829">
    <property type="term" value="F:threonine-tRNA ligase activity"/>
    <property type="evidence" value="ECO:0007669"/>
    <property type="project" value="UniProtKB-UniRule"/>
</dbReference>
<evidence type="ECO:0000259" key="14">
    <source>
        <dbReference type="PROSITE" id="PS50862"/>
    </source>
</evidence>
<reference evidence="16 17" key="1">
    <citation type="submission" date="2016-10" db="EMBL/GenBank/DDBJ databases">
        <authorList>
            <person name="de Groot N.N."/>
        </authorList>
    </citation>
    <scope>NUCLEOTIDE SEQUENCE [LARGE SCALE GENOMIC DNA]</scope>
    <source>
        <strain evidence="16 17">DSM 21650</strain>
    </source>
</reference>
<dbReference type="PRINTS" id="PR01047">
    <property type="entry name" value="TRNASYNTHTHR"/>
</dbReference>
<dbReference type="InterPro" id="IPR004154">
    <property type="entry name" value="Anticodon-bd"/>
</dbReference>
<keyword evidence="6 13" id="KW-0547">Nucleotide-binding</keyword>
<dbReference type="Proteomes" id="UP000198625">
    <property type="component" value="Unassembled WGS sequence"/>
</dbReference>
<dbReference type="RefSeq" id="WP_091727771.1">
    <property type="nucleotide sequence ID" value="NZ_FNQE01000007.1"/>
</dbReference>
<comment type="caution">
    <text evidence="13">Lacks conserved residue(s) required for the propagation of feature annotation.</text>
</comment>
<comment type="catalytic activity">
    <reaction evidence="12 13">
        <text>tRNA(Thr) + L-threonine + ATP = L-threonyl-tRNA(Thr) + AMP + diphosphate + H(+)</text>
        <dbReference type="Rhea" id="RHEA:24624"/>
        <dbReference type="Rhea" id="RHEA-COMP:9670"/>
        <dbReference type="Rhea" id="RHEA-COMP:9704"/>
        <dbReference type="ChEBI" id="CHEBI:15378"/>
        <dbReference type="ChEBI" id="CHEBI:30616"/>
        <dbReference type="ChEBI" id="CHEBI:33019"/>
        <dbReference type="ChEBI" id="CHEBI:57926"/>
        <dbReference type="ChEBI" id="CHEBI:78442"/>
        <dbReference type="ChEBI" id="CHEBI:78534"/>
        <dbReference type="ChEBI" id="CHEBI:456215"/>
        <dbReference type="EC" id="6.1.1.3"/>
    </reaction>
</comment>
<dbReference type="EMBL" id="FNQE01000007">
    <property type="protein sequence ID" value="SDY78129.1"/>
    <property type="molecule type" value="Genomic_DNA"/>
</dbReference>
<dbReference type="PROSITE" id="PS51880">
    <property type="entry name" value="TGS"/>
    <property type="match status" value="1"/>
</dbReference>
<dbReference type="FunFam" id="3.30.930.10:FF:000002">
    <property type="entry name" value="Threonine--tRNA ligase"/>
    <property type="match status" value="1"/>
</dbReference>
<evidence type="ECO:0000256" key="5">
    <source>
        <dbReference type="ARBA" id="ARBA00022723"/>
    </source>
</evidence>
<dbReference type="HAMAP" id="MF_00184">
    <property type="entry name" value="Thr_tRNA_synth"/>
    <property type="match status" value="1"/>
</dbReference>
<feature type="domain" description="Aminoacyl-transfer RNA synthetases class-II family profile" evidence="14">
    <location>
        <begin position="268"/>
        <end position="534"/>
    </location>
</feature>
<dbReference type="Pfam" id="PF00587">
    <property type="entry name" value="tRNA-synt_2b"/>
    <property type="match status" value="1"/>
</dbReference>
<gene>
    <name evidence="13" type="primary">thrS</name>
    <name evidence="16" type="ORF">SAMN05660462_00889</name>
</gene>
<dbReference type="GO" id="GO:0140096">
    <property type="term" value="F:catalytic activity, acting on a protein"/>
    <property type="evidence" value="ECO:0007669"/>
    <property type="project" value="UniProtKB-ARBA"/>
</dbReference>
<evidence type="ECO:0000256" key="8">
    <source>
        <dbReference type="ARBA" id="ARBA00022840"/>
    </source>
</evidence>
<protein>
    <recommendedName>
        <fullName evidence="13">Threonine--tRNA ligase</fullName>
        <ecNumber evidence="13">6.1.1.3</ecNumber>
    </recommendedName>
    <alternativeName>
        <fullName evidence="13">Threonyl-tRNA synthetase</fullName>
        <shortName evidence="13">ThrRS</shortName>
    </alternativeName>
</protein>
<dbReference type="FunFam" id="3.40.50.800:FF:000001">
    <property type="entry name" value="Threonine--tRNA ligase"/>
    <property type="match status" value="1"/>
</dbReference>
<evidence type="ECO:0000256" key="6">
    <source>
        <dbReference type="ARBA" id="ARBA00022741"/>
    </source>
</evidence>
<keyword evidence="5 13" id="KW-0479">Metal-binding</keyword>
<dbReference type="CDD" id="cd01667">
    <property type="entry name" value="TGS_ThrRS"/>
    <property type="match status" value="1"/>
</dbReference>
<dbReference type="SUPFAM" id="SSF55681">
    <property type="entry name" value="Class II aaRS and biotin synthetases"/>
    <property type="match status" value="1"/>
</dbReference>
<dbReference type="CDD" id="cd00860">
    <property type="entry name" value="ThrRS_anticodon"/>
    <property type="match status" value="1"/>
</dbReference>
<dbReference type="EC" id="6.1.1.3" evidence="13"/>
<dbReference type="GO" id="GO:0016740">
    <property type="term" value="F:transferase activity"/>
    <property type="evidence" value="ECO:0007669"/>
    <property type="project" value="UniProtKB-ARBA"/>
</dbReference>
<dbReference type="CDD" id="cd00771">
    <property type="entry name" value="ThrRS_core"/>
    <property type="match status" value="1"/>
</dbReference>
<dbReference type="InterPro" id="IPR006195">
    <property type="entry name" value="aa-tRNA-synth_II"/>
</dbReference>
<feature type="binding site" evidence="13">
    <location>
        <position position="386"/>
    </location>
    <ligand>
        <name>Zn(2+)</name>
        <dbReference type="ChEBI" id="CHEBI:29105"/>
        <note>catalytic</note>
    </ligand>
</feature>
<dbReference type="Pfam" id="PF03129">
    <property type="entry name" value="HGTP_anticodon"/>
    <property type="match status" value="1"/>
</dbReference>
<dbReference type="InterPro" id="IPR045864">
    <property type="entry name" value="aa-tRNA-synth_II/BPL/LPL"/>
</dbReference>
<dbReference type="InterPro" id="IPR018163">
    <property type="entry name" value="Thr/Ala-tRNA-synth_IIc_edit"/>
</dbReference>
<evidence type="ECO:0000256" key="7">
    <source>
        <dbReference type="ARBA" id="ARBA00022833"/>
    </source>
</evidence>
<evidence type="ECO:0000259" key="15">
    <source>
        <dbReference type="PROSITE" id="PS51880"/>
    </source>
</evidence>
<dbReference type="NCBIfam" id="TIGR00418">
    <property type="entry name" value="thrS"/>
    <property type="match status" value="1"/>
</dbReference>
<dbReference type="InterPro" id="IPR012675">
    <property type="entry name" value="Beta-grasp_dom_sf"/>
</dbReference>
<evidence type="ECO:0000256" key="11">
    <source>
        <dbReference type="ARBA" id="ARBA00023146"/>
    </source>
</evidence>
<dbReference type="InterPro" id="IPR033728">
    <property type="entry name" value="ThrRS_core"/>
</dbReference>
<evidence type="ECO:0000256" key="3">
    <source>
        <dbReference type="ARBA" id="ARBA00022555"/>
    </source>
</evidence>
<dbReference type="GO" id="GO:0005524">
    <property type="term" value="F:ATP binding"/>
    <property type="evidence" value="ECO:0007669"/>
    <property type="project" value="UniProtKB-UniRule"/>
</dbReference>
<dbReference type="InterPro" id="IPR004095">
    <property type="entry name" value="TGS"/>
</dbReference>
<dbReference type="InterPro" id="IPR047246">
    <property type="entry name" value="ThrRS_anticodon"/>
</dbReference>
<keyword evidence="11 13" id="KW-0030">Aminoacyl-tRNA synthetase</keyword>
<evidence type="ECO:0000256" key="4">
    <source>
        <dbReference type="ARBA" id="ARBA00022598"/>
    </source>
</evidence>
<feature type="binding site" evidence="13">
    <location>
        <position position="335"/>
    </location>
    <ligand>
        <name>Zn(2+)</name>
        <dbReference type="ChEBI" id="CHEBI:29105"/>
        <note>catalytic</note>
    </ligand>
</feature>
<feature type="binding site" evidence="13">
    <location>
        <position position="511"/>
    </location>
    <ligand>
        <name>Zn(2+)</name>
        <dbReference type="ChEBI" id="CHEBI:29105"/>
        <note>catalytic</note>
    </ligand>
</feature>
<keyword evidence="8 13" id="KW-0067">ATP-binding</keyword>
<dbReference type="InterPro" id="IPR002320">
    <property type="entry name" value="Thr-tRNA-ligase_IIa"/>
</dbReference>
<dbReference type="Gene3D" id="3.30.980.10">
    <property type="entry name" value="Threonyl-trna Synthetase, Chain A, domain 2"/>
    <property type="match status" value="1"/>
</dbReference>
<dbReference type="GO" id="GO:0000049">
    <property type="term" value="F:tRNA binding"/>
    <property type="evidence" value="ECO:0007669"/>
    <property type="project" value="UniProtKB-KW"/>
</dbReference>
<dbReference type="GO" id="GO:0006435">
    <property type="term" value="P:threonyl-tRNA aminoacylation"/>
    <property type="evidence" value="ECO:0007669"/>
    <property type="project" value="UniProtKB-UniRule"/>
</dbReference>
<evidence type="ECO:0000256" key="10">
    <source>
        <dbReference type="ARBA" id="ARBA00022917"/>
    </source>
</evidence>
<organism evidence="16 17">
    <name type="scientific">Proteiniborus ethanoligenes</name>
    <dbReference type="NCBI Taxonomy" id="415015"/>
    <lineage>
        <taxon>Bacteria</taxon>
        <taxon>Bacillati</taxon>
        <taxon>Bacillota</taxon>
        <taxon>Clostridia</taxon>
        <taxon>Eubacteriales</taxon>
        <taxon>Proteiniborus</taxon>
    </lineage>
</organism>
<evidence type="ECO:0000256" key="1">
    <source>
        <dbReference type="ARBA" id="ARBA00008226"/>
    </source>
</evidence>
<comment type="similarity">
    <text evidence="1 13">Belongs to the class-II aminoacyl-tRNA synthetase family.</text>
</comment>
<evidence type="ECO:0000256" key="2">
    <source>
        <dbReference type="ARBA" id="ARBA00022490"/>
    </source>
</evidence>
<comment type="cofactor">
    <cofactor evidence="13">
        <name>Zn(2+)</name>
        <dbReference type="ChEBI" id="CHEBI:29105"/>
    </cofactor>
    <text evidence="13">Binds 1 zinc ion per subunit.</text>
</comment>
<dbReference type="Pfam" id="PF02824">
    <property type="entry name" value="TGS"/>
    <property type="match status" value="1"/>
</dbReference>
<dbReference type="Gene3D" id="3.30.54.20">
    <property type="match status" value="1"/>
</dbReference>
<dbReference type="GO" id="GO:0046872">
    <property type="term" value="F:metal ion binding"/>
    <property type="evidence" value="ECO:0007669"/>
    <property type="project" value="UniProtKB-KW"/>
</dbReference>
<dbReference type="InterPro" id="IPR036621">
    <property type="entry name" value="Anticodon-bd_dom_sf"/>
</dbReference>
<keyword evidence="4 13" id="KW-0436">Ligase</keyword>
<dbReference type="OrthoDB" id="9802304at2"/>
<dbReference type="PANTHER" id="PTHR11451:SF44">
    <property type="entry name" value="THREONINE--TRNA LIGASE, CHLOROPLASTIC_MITOCHONDRIAL 2"/>
    <property type="match status" value="1"/>
</dbReference>
<dbReference type="InterPro" id="IPR012676">
    <property type="entry name" value="TGS-like"/>
</dbReference>
<dbReference type="InterPro" id="IPR002314">
    <property type="entry name" value="aa-tRNA-synt_IIb"/>
</dbReference>
<dbReference type="InterPro" id="IPR012947">
    <property type="entry name" value="tRNA_SAD"/>
</dbReference>
<dbReference type="SUPFAM" id="SSF52954">
    <property type="entry name" value="Class II aaRS ABD-related"/>
    <property type="match status" value="1"/>
</dbReference>
<dbReference type="FunFam" id="3.30.980.10:FF:000005">
    <property type="entry name" value="Threonyl-tRNA synthetase, mitochondrial"/>
    <property type="match status" value="1"/>
</dbReference>
<dbReference type="Gene3D" id="3.40.50.800">
    <property type="entry name" value="Anticodon-binding domain"/>
    <property type="match status" value="1"/>
</dbReference>
<dbReference type="Gene3D" id="3.30.930.10">
    <property type="entry name" value="Bira Bifunctional Protein, Domain 2"/>
    <property type="match status" value="1"/>
</dbReference>
<keyword evidence="2 13" id="KW-0963">Cytoplasm</keyword>
<proteinExistence type="inferred from homology"/>
<feature type="domain" description="TGS" evidence="15">
    <location>
        <begin position="1"/>
        <end position="63"/>
    </location>
</feature>
<dbReference type="AlphaFoldDB" id="A0A1H3MPW4"/>
<keyword evidence="3 13" id="KW-0820">tRNA-binding</keyword>
<dbReference type="SUPFAM" id="SSF55186">
    <property type="entry name" value="ThrRS/AlaRS common domain"/>
    <property type="match status" value="1"/>
</dbReference>
<dbReference type="Gene3D" id="3.10.20.30">
    <property type="match status" value="1"/>
</dbReference>
<evidence type="ECO:0000313" key="17">
    <source>
        <dbReference type="Proteomes" id="UP000198625"/>
    </source>
</evidence>
<evidence type="ECO:0000256" key="9">
    <source>
        <dbReference type="ARBA" id="ARBA00022884"/>
    </source>
</evidence>
<dbReference type="PANTHER" id="PTHR11451">
    <property type="entry name" value="THREONINE-TRNA LIGASE"/>
    <property type="match status" value="1"/>
</dbReference>
<comment type="subcellular location">
    <subcellularLocation>
        <location evidence="13">Cytoplasm</location>
    </subcellularLocation>
</comment>
<dbReference type="STRING" id="415015.SAMN05660462_00889"/>
<dbReference type="FunFam" id="3.30.54.20:FF:000002">
    <property type="entry name" value="Threonine--tRNA ligase"/>
    <property type="match status" value="1"/>
</dbReference>
<accession>A0A1H3MPW4</accession>
<dbReference type="PROSITE" id="PS50862">
    <property type="entry name" value="AA_TRNA_LIGASE_II"/>
    <property type="match status" value="1"/>
</dbReference>
<keyword evidence="9 13" id="KW-0694">RNA-binding</keyword>